<dbReference type="SMART" id="SM00744">
    <property type="entry name" value="RINGv"/>
    <property type="match status" value="1"/>
</dbReference>
<evidence type="ECO:0000313" key="7">
    <source>
        <dbReference type="EMBL" id="KAK4748232.1"/>
    </source>
</evidence>
<keyword evidence="8" id="KW-1185">Reference proteome</keyword>
<dbReference type="SUPFAM" id="SSF57850">
    <property type="entry name" value="RING/U-box"/>
    <property type="match status" value="1"/>
</dbReference>
<dbReference type="EMBL" id="JAXIOK010000019">
    <property type="protein sequence ID" value="KAK4748232.1"/>
    <property type="molecule type" value="Genomic_DNA"/>
</dbReference>
<sequence>MLRMDLEQGRPRRSVAGVDVPSGDEEDGSLCFSDAEDGGSCYSHFYSTTGGSYDEHSFSCVLDVEIMEGPSSGRTSSVGSDCSVNVEAHEVKVQLSTLEREKDCRICHLGLESNSIESGPPIELGCSCKEDLGAAHRNCAETWFKIKGDKICEICHSVASNVAGINEVETTEQQPNEAAEAAVAVHAISPPAAPSEIPHFWQRRRFLNFLLACMIFAFVISWLFHFNVHS</sequence>
<organism evidence="7 8">
    <name type="scientific">Trapa incisa</name>
    <dbReference type="NCBI Taxonomy" id="236973"/>
    <lineage>
        <taxon>Eukaryota</taxon>
        <taxon>Viridiplantae</taxon>
        <taxon>Streptophyta</taxon>
        <taxon>Embryophyta</taxon>
        <taxon>Tracheophyta</taxon>
        <taxon>Spermatophyta</taxon>
        <taxon>Magnoliopsida</taxon>
        <taxon>eudicotyledons</taxon>
        <taxon>Gunneridae</taxon>
        <taxon>Pentapetalae</taxon>
        <taxon>rosids</taxon>
        <taxon>malvids</taxon>
        <taxon>Myrtales</taxon>
        <taxon>Lythraceae</taxon>
        <taxon>Trapa</taxon>
    </lineage>
</organism>
<dbReference type="Gene3D" id="3.30.40.10">
    <property type="entry name" value="Zinc/RING finger domain, C3HC4 (zinc finger)"/>
    <property type="match status" value="1"/>
</dbReference>
<keyword evidence="2" id="KW-0863">Zinc-finger</keyword>
<protein>
    <recommendedName>
        <fullName evidence="6">RING-CH-type domain-containing protein</fullName>
    </recommendedName>
</protein>
<comment type="caution">
    <text evidence="7">The sequence shown here is derived from an EMBL/GenBank/DDBJ whole genome shotgun (WGS) entry which is preliminary data.</text>
</comment>
<evidence type="ECO:0000256" key="1">
    <source>
        <dbReference type="ARBA" id="ARBA00022723"/>
    </source>
</evidence>
<evidence type="ECO:0000313" key="8">
    <source>
        <dbReference type="Proteomes" id="UP001345219"/>
    </source>
</evidence>
<keyword evidence="5" id="KW-1133">Transmembrane helix</keyword>
<feature type="domain" description="RING-CH-type" evidence="6">
    <location>
        <begin position="96"/>
        <end position="162"/>
    </location>
</feature>
<name>A0AAN7GWQ8_9MYRT</name>
<dbReference type="PROSITE" id="PS51292">
    <property type="entry name" value="ZF_RING_CH"/>
    <property type="match status" value="1"/>
</dbReference>
<evidence type="ECO:0000259" key="6">
    <source>
        <dbReference type="PROSITE" id="PS51292"/>
    </source>
</evidence>
<evidence type="ECO:0000256" key="4">
    <source>
        <dbReference type="SAM" id="MobiDB-lite"/>
    </source>
</evidence>
<keyword evidence="5" id="KW-0472">Membrane</keyword>
<dbReference type="PANTHER" id="PTHR46214:SF30">
    <property type="entry name" value="OS01G0850200 PROTEIN"/>
    <property type="match status" value="1"/>
</dbReference>
<proteinExistence type="predicted"/>
<reference evidence="7 8" key="1">
    <citation type="journal article" date="2023" name="Hortic Res">
        <title>Pangenome of water caltrop reveals structural variations and asymmetric subgenome divergence after allopolyploidization.</title>
        <authorList>
            <person name="Zhang X."/>
            <person name="Chen Y."/>
            <person name="Wang L."/>
            <person name="Yuan Y."/>
            <person name="Fang M."/>
            <person name="Shi L."/>
            <person name="Lu R."/>
            <person name="Comes H.P."/>
            <person name="Ma Y."/>
            <person name="Chen Y."/>
            <person name="Huang G."/>
            <person name="Zhou Y."/>
            <person name="Zheng Z."/>
            <person name="Qiu Y."/>
        </authorList>
    </citation>
    <scope>NUCLEOTIDE SEQUENCE [LARGE SCALE GENOMIC DNA]</scope>
    <source>
        <tissue evidence="7">Roots</tissue>
    </source>
</reference>
<feature type="compositionally biased region" description="Basic and acidic residues" evidence="4">
    <location>
        <begin position="1"/>
        <end position="10"/>
    </location>
</feature>
<keyword evidence="3" id="KW-0862">Zinc</keyword>
<keyword evidence="1" id="KW-0479">Metal-binding</keyword>
<dbReference type="Proteomes" id="UP001345219">
    <property type="component" value="Chromosome 12"/>
</dbReference>
<dbReference type="InterPro" id="IPR011016">
    <property type="entry name" value="Znf_RING-CH"/>
</dbReference>
<dbReference type="Pfam" id="PF12906">
    <property type="entry name" value="RINGv"/>
    <property type="match status" value="1"/>
</dbReference>
<evidence type="ECO:0000256" key="5">
    <source>
        <dbReference type="SAM" id="Phobius"/>
    </source>
</evidence>
<evidence type="ECO:0000256" key="3">
    <source>
        <dbReference type="ARBA" id="ARBA00022833"/>
    </source>
</evidence>
<dbReference type="PANTHER" id="PTHR46214">
    <property type="entry name" value="ZINC FINGER, RING-CH-TYPE"/>
    <property type="match status" value="1"/>
</dbReference>
<dbReference type="GO" id="GO:0008270">
    <property type="term" value="F:zinc ion binding"/>
    <property type="evidence" value="ECO:0007669"/>
    <property type="project" value="UniProtKB-KW"/>
</dbReference>
<feature type="region of interest" description="Disordered" evidence="4">
    <location>
        <begin position="1"/>
        <end position="27"/>
    </location>
</feature>
<dbReference type="AlphaFoldDB" id="A0AAN7GWQ8"/>
<keyword evidence="5" id="KW-0812">Transmembrane</keyword>
<gene>
    <name evidence="7" type="ORF">SAY87_014818</name>
</gene>
<dbReference type="InterPro" id="IPR013083">
    <property type="entry name" value="Znf_RING/FYVE/PHD"/>
</dbReference>
<evidence type="ECO:0000256" key="2">
    <source>
        <dbReference type="ARBA" id="ARBA00022771"/>
    </source>
</evidence>
<feature type="transmembrane region" description="Helical" evidence="5">
    <location>
        <begin position="206"/>
        <end position="224"/>
    </location>
</feature>
<accession>A0AAN7GWQ8</accession>